<evidence type="ECO:0000313" key="7">
    <source>
        <dbReference type="Proteomes" id="UP000466966"/>
    </source>
</evidence>
<dbReference type="Pfam" id="PF00355">
    <property type="entry name" value="Rieske"/>
    <property type="match status" value="1"/>
</dbReference>
<dbReference type="Proteomes" id="UP000466966">
    <property type="component" value="Unassembled WGS sequence"/>
</dbReference>
<reference evidence="6 7" key="1">
    <citation type="submission" date="2019-12" db="EMBL/GenBank/DDBJ databases">
        <title>Genomic-based taxomic classification of the family Erythrobacteraceae.</title>
        <authorList>
            <person name="Xu L."/>
        </authorList>
    </citation>
    <scope>NUCLEOTIDE SEQUENCE [LARGE SCALE GENOMIC DNA]</scope>
    <source>
        <strain evidence="6 7">M0322</strain>
    </source>
</reference>
<feature type="domain" description="Rieske" evidence="5">
    <location>
        <begin position="18"/>
        <end position="120"/>
    </location>
</feature>
<keyword evidence="1" id="KW-0001">2Fe-2S</keyword>
<dbReference type="PROSITE" id="PS51296">
    <property type="entry name" value="RIESKE"/>
    <property type="match status" value="1"/>
</dbReference>
<comment type="caution">
    <text evidence="6">The sequence shown here is derived from an EMBL/GenBank/DDBJ whole genome shotgun (WGS) entry which is preliminary data.</text>
</comment>
<evidence type="ECO:0000256" key="1">
    <source>
        <dbReference type="ARBA" id="ARBA00022714"/>
    </source>
</evidence>
<dbReference type="OrthoDB" id="9800776at2"/>
<dbReference type="PANTHER" id="PTHR40261:SF1">
    <property type="entry name" value="RIESKE DOMAIN-CONTAINING PROTEIN"/>
    <property type="match status" value="1"/>
</dbReference>
<evidence type="ECO:0000259" key="5">
    <source>
        <dbReference type="PROSITE" id="PS51296"/>
    </source>
</evidence>
<dbReference type="InterPro" id="IPR017941">
    <property type="entry name" value="Rieske_2Fe-2S"/>
</dbReference>
<keyword evidence="7" id="KW-1185">Reference proteome</keyword>
<dbReference type="InterPro" id="IPR036922">
    <property type="entry name" value="Rieske_2Fe-2S_sf"/>
</dbReference>
<keyword evidence="3" id="KW-0408">Iron</keyword>
<keyword evidence="2" id="KW-0479">Metal-binding</keyword>
<dbReference type="CDD" id="cd03467">
    <property type="entry name" value="Rieske"/>
    <property type="match status" value="1"/>
</dbReference>
<protein>
    <submittedName>
        <fullName evidence="6">Rieske 2Fe-2S domain-containing protein</fullName>
    </submittedName>
</protein>
<name>A0A844Z276_9SPHN</name>
<dbReference type="Gene3D" id="2.102.10.10">
    <property type="entry name" value="Rieske [2Fe-2S] iron-sulphur domain"/>
    <property type="match status" value="1"/>
</dbReference>
<evidence type="ECO:0000256" key="2">
    <source>
        <dbReference type="ARBA" id="ARBA00022723"/>
    </source>
</evidence>
<evidence type="ECO:0000313" key="6">
    <source>
        <dbReference type="EMBL" id="MXO73260.1"/>
    </source>
</evidence>
<accession>A0A844Z276</accession>
<keyword evidence="4" id="KW-0411">Iron-sulfur</keyword>
<sequence length="122" mass="12964">MHDWQNLPNAPAPGTTLGLLAEVGDGGREFVFGQGLAAFRLFVIALPDGGVRAFVNRCPHYSLPLNVRPGQFLTRDGAHIMCRQHLALFDRESGVCRSGAAEGTTLPLVPVIVDAQGCIAIA</sequence>
<dbReference type="PANTHER" id="PTHR40261">
    <property type="match status" value="1"/>
</dbReference>
<organism evidence="6 7">
    <name type="scientific">Alteraurantiacibacter buctensis</name>
    <dbReference type="NCBI Taxonomy" id="1503981"/>
    <lineage>
        <taxon>Bacteria</taxon>
        <taxon>Pseudomonadati</taxon>
        <taxon>Pseudomonadota</taxon>
        <taxon>Alphaproteobacteria</taxon>
        <taxon>Sphingomonadales</taxon>
        <taxon>Erythrobacteraceae</taxon>
        <taxon>Alteraurantiacibacter</taxon>
    </lineage>
</organism>
<dbReference type="SUPFAM" id="SSF50022">
    <property type="entry name" value="ISP domain"/>
    <property type="match status" value="1"/>
</dbReference>
<evidence type="ECO:0000256" key="4">
    <source>
        <dbReference type="ARBA" id="ARBA00023014"/>
    </source>
</evidence>
<dbReference type="RefSeq" id="WP_160773187.1">
    <property type="nucleotide sequence ID" value="NZ_WTYV01000008.1"/>
</dbReference>
<proteinExistence type="predicted"/>
<evidence type="ECO:0000256" key="3">
    <source>
        <dbReference type="ARBA" id="ARBA00023004"/>
    </source>
</evidence>
<dbReference type="AlphaFoldDB" id="A0A844Z276"/>
<dbReference type="GO" id="GO:0051537">
    <property type="term" value="F:2 iron, 2 sulfur cluster binding"/>
    <property type="evidence" value="ECO:0007669"/>
    <property type="project" value="UniProtKB-KW"/>
</dbReference>
<dbReference type="EMBL" id="WTYV01000008">
    <property type="protein sequence ID" value="MXO73260.1"/>
    <property type="molecule type" value="Genomic_DNA"/>
</dbReference>
<dbReference type="GO" id="GO:0046872">
    <property type="term" value="F:metal ion binding"/>
    <property type="evidence" value="ECO:0007669"/>
    <property type="project" value="UniProtKB-KW"/>
</dbReference>
<gene>
    <name evidence="6" type="ORF">GRI99_16650</name>
</gene>